<accession>A0AAQ4FLR7</accession>
<keyword evidence="2" id="KW-0812">Transmembrane</keyword>
<evidence type="ECO:0000256" key="2">
    <source>
        <dbReference type="SAM" id="Phobius"/>
    </source>
</evidence>
<name>A0AAQ4FLR7_AMBAM</name>
<sequence>MVITRSGVNILYGVIFLIISISTSSYGKECRQSCTKDWCPAVRNGEWNKWIDEGTADPEEPLGAKEESCVNEWCPAVRCAGWNAWVNPCAKDPEEVLKEAESETGEPTKEPELPPTTQPAEPDGSQGKESGNSKENVNVNGKKGETQEELPYLPRWNKYWSLDCKTRAGEIIRSGARCLAYPTRTKIGQGTPCYLGTCVNGICRNILPAKCATS</sequence>
<dbReference type="EMBL" id="JARKHS020001080">
    <property type="protein sequence ID" value="KAK8788197.1"/>
    <property type="molecule type" value="Genomic_DNA"/>
</dbReference>
<evidence type="ECO:0000313" key="4">
    <source>
        <dbReference type="Proteomes" id="UP001321473"/>
    </source>
</evidence>
<keyword evidence="4" id="KW-1185">Reference proteome</keyword>
<feature type="compositionally biased region" description="Polar residues" evidence="1">
    <location>
        <begin position="127"/>
        <end position="139"/>
    </location>
</feature>
<dbReference type="Proteomes" id="UP001321473">
    <property type="component" value="Unassembled WGS sequence"/>
</dbReference>
<protein>
    <submittedName>
        <fullName evidence="3">Uncharacterized protein</fullName>
    </submittedName>
</protein>
<feature type="region of interest" description="Disordered" evidence="1">
    <location>
        <begin position="96"/>
        <end position="146"/>
    </location>
</feature>
<evidence type="ECO:0000256" key="1">
    <source>
        <dbReference type="SAM" id="MobiDB-lite"/>
    </source>
</evidence>
<dbReference type="AlphaFoldDB" id="A0AAQ4FLR7"/>
<evidence type="ECO:0000313" key="3">
    <source>
        <dbReference type="EMBL" id="KAK8788197.1"/>
    </source>
</evidence>
<feature type="transmembrane region" description="Helical" evidence="2">
    <location>
        <begin position="7"/>
        <end position="27"/>
    </location>
</feature>
<feature type="compositionally biased region" description="Basic and acidic residues" evidence="1">
    <location>
        <begin position="96"/>
        <end position="112"/>
    </location>
</feature>
<keyword evidence="2" id="KW-1133">Transmembrane helix</keyword>
<comment type="caution">
    <text evidence="3">The sequence shown here is derived from an EMBL/GenBank/DDBJ whole genome shotgun (WGS) entry which is preliminary data.</text>
</comment>
<proteinExistence type="predicted"/>
<gene>
    <name evidence="3" type="ORF">V5799_022031</name>
</gene>
<keyword evidence="2" id="KW-0472">Membrane</keyword>
<organism evidence="3 4">
    <name type="scientific">Amblyomma americanum</name>
    <name type="common">Lone star tick</name>
    <dbReference type="NCBI Taxonomy" id="6943"/>
    <lineage>
        <taxon>Eukaryota</taxon>
        <taxon>Metazoa</taxon>
        <taxon>Ecdysozoa</taxon>
        <taxon>Arthropoda</taxon>
        <taxon>Chelicerata</taxon>
        <taxon>Arachnida</taxon>
        <taxon>Acari</taxon>
        <taxon>Parasitiformes</taxon>
        <taxon>Ixodida</taxon>
        <taxon>Ixodoidea</taxon>
        <taxon>Ixodidae</taxon>
        <taxon>Amblyomminae</taxon>
        <taxon>Amblyomma</taxon>
    </lineage>
</organism>
<reference evidence="3 4" key="1">
    <citation type="journal article" date="2023" name="Arcadia Sci">
        <title>De novo assembly of a long-read Amblyomma americanum tick genome.</title>
        <authorList>
            <person name="Chou S."/>
            <person name="Poskanzer K.E."/>
            <person name="Rollins M."/>
            <person name="Thuy-Boun P.S."/>
        </authorList>
    </citation>
    <scope>NUCLEOTIDE SEQUENCE [LARGE SCALE GENOMIC DNA]</scope>
    <source>
        <strain evidence="3">F_SG_1</strain>
        <tissue evidence="3">Salivary glands</tissue>
    </source>
</reference>